<organism evidence="2 3">
    <name type="scientific">Pristionchus mayeri</name>
    <dbReference type="NCBI Taxonomy" id="1317129"/>
    <lineage>
        <taxon>Eukaryota</taxon>
        <taxon>Metazoa</taxon>
        <taxon>Ecdysozoa</taxon>
        <taxon>Nematoda</taxon>
        <taxon>Chromadorea</taxon>
        <taxon>Rhabditida</taxon>
        <taxon>Rhabditina</taxon>
        <taxon>Diplogasteromorpha</taxon>
        <taxon>Diplogasteroidea</taxon>
        <taxon>Neodiplogasteridae</taxon>
        <taxon>Pristionchus</taxon>
    </lineage>
</organism>
<evidence type="ECO:0000256" key="1">
    <source>
        <dbReference type="SAM" id="MobiDB-lite"/>
    </source>
</evidence>
<gene>
    <name evidence="2" type="ORF">PMAYCL1PPCAC_21143</name>
</gene>
<dbReference type="AlphaFoldDB" id="A0AAN5CUA8"/>
<dbReference type="Proteomes" id="UP001328107">
    <property type="component" value="Unassembled WGS sequence"/>
</dbReference>
<feature type="region of interest" description="Disordered" evidence="1">
    <location>
        <begin position="1"/>
        <end position="24"/>
    </location>
</feature>
<evidence type="ECO:0000313" key="2">
    <source>
        <dbReference type="EMBL" id="GMR50948.1"/>
    </source>
</evidence>
<accession>A0AAN5CUA8</accession>
<comment type="caution">
    <text evidence="2">The sequence shown here is derived from an EMBL/GenBank/DDBJ whole genome shotgun (WGS) entry which is preliminary data.</text>
</comment>
<feature type="non-terminal residue" evidence="2">
    <location>
        <position position="129"/>
    </location>
</feature>
<proteinExistence type="predicted"/>
<keyword evidence="3" id="KW-1185">Reference proteome</keyword>
<reference evidence="3" key="1">
    <citation type="submission" date="2022-10" db="EMBL/GenBank/DDBJ databases">
        <title>Genome assembly of Pristionchus species.</title>
        <authorList>
            <person name="Yoshida K."/>
            <person name="Sommer R.J."/>
        </authorList>
    </citation>
    <scope>NUCLEOTIDE SEQUENCE [LARGE SCALE GENOMIC DNA]</scope>
    <source>
        <strain evidence="3">RS5460</strain>
    </source>
</reference>
<evidence type="ECO:0000313" key="3">
    <source>
        <dbReference type="Proteomes" id="UP001328107"/>
    </source>
</evidence>
<feature type="non-terminal residue" evidence="2">
    <location>
        <position position="1"/>
    </location>
</feature>
<protein>
    <submittedName>
        <fullName evidence="2">Uncharacterized protein</fullName>
    </submittedName>
</protein>
<dbReference type="EMBL" id="BTRK01000005">
    <property type="protein sequence ID" value="GMR50948.1"/>
    <property type="molecule type" value="Genomic_DNA"/>
</dbReference>
<sequence>ELLLEPGPEKAQLEQDVQESVEAEESKYKRSDGMGIAHRFSVFRPSCSTLATIEGPSSVGSVIVSNYLNIRIFYCDLHSVNLEYLTTTVQIGEVLLKAKMTNLNVDLGNVDHVVGVQPADEFGELFGFL</sequence>
<name>A0AAN5CUA8_9BILA</name>